<dbReference type="PRINTS" id="PR00455">
    <property type="entry name" value="HTHTETR"/>
</dbReference>
<dbReference type="InterPro" id="IPR047923">
    <property type="entry name" value="ArpA-like"/>
</dbReference>
<keyword evidence="3" id="KW-0804">Transcription</keyword>
<dbReference type="InterPro" id="IPR009057">
    <property type="entry name" value="Homeodomain-like_sf"/>
</dbReference>
<keyword evidence="7" id="KW-1185">Reference proteome</keyword>
<dbReference type="SUPFAM" id="SSF46689">
    <property type="entry name" value="Homeodomain-like"/>
    <property type="match status" value="1"/>
</dbReference>
<dbReference type="EMBL" id="BAABLM010000003">
    <property type="protein sequence ID" value="GAA4675966.1"/>
    <property type="molecule type" value="Genomic_DNA"/>
</dbReference>
<dbReference type="InterPro" id="IPR050109">
    <property type="entry name" value="HTH-type_TetR-like_transc_reg"/>
</dbReference>
<evidence type="ECO:0000313" key="6">
    <source>
        <dbReference type="EMBL" id="GAA4675966.1"/>
    </source>
</evidence>
<accession>A0ABP8W1G0</accession>
<dbReference type="InterPro" id="IPR001647">
    <property type="entry name" value="HTH_TetR"/>
</dbReference>
<dbReference type="InterPro" id="IPR054126">
    <property type="entry name" value="CprB_TetR_C"/>
</dbReference>
<proteinExistence type="predicted"/>
<dbReference type="PANTHER" id="PTHR30055:SF234">
    <property type="entry name" value="HTH-TYPE TRANSCRIPTIONAL REGULATOR BETI"/>
    <property type="match status" value="1"/>
</dbReference>
<evidence type="ECO:0000256" key="3">
    <source>
        <dbReference type="ARBA" id="ARBA00023163"/>
    </source>
</evidence>
<evidence type="ECO:0000313" key="7">
    <source>
        <dbReference type="Proteomes" id="UP001501295"/>
    </source>
</evidence>
<sequence length="210" mass="22791">MPTQERARATRASIVEGAAAVFDEKGYARASLDLIAAEAGVTRGALYFHFKSKTDLANAVIAEQHRIARVAGEEAVAAASTAFEGLVRMSVGLARQLTTEVIVSAGIRLTTDGTARELSARDPYVDWTQAFRQMLGEAIEQGDVRPTVDADQVARFVVSAYTGLQLVSDSLHDRTDLFDRVRDLWVLLLPALIVPERMAANEKLLALVHA</sequence>
<dbReference type="Gene3D" id="1.10.357.10">
    <property type="entry name" value="Tetracycline Repressor, domain 2"/>
    <property type="match status" value="1"/>
</dbReference>
<evidence type="ECO:0000256" key="4">
    <source>
        <dbReference type="PROSITE-ProRule" id="PRU00335"/>
    </source>
</evidence>
<protein>
    <submittedName>
        <fullName evidence="6">ScbR family autoregulator-binding transcription factor</fullName>
    </submittedName>
</protein>
<evidence type="ECO:0000256" key="1">
    <source>
        <dbReference type="ARBA" id="ARBA00023015"/>
    </source>
</evidence>
<dbReference type="Pfam" id="PF00440">
    <property type="entry name" value="TetR_N"/>
    <property type="match status" value="1"/>
</dbReference>
<gene>
    <name evidence="6" type="ORF">GCM10025780_20690</name>
</gene>
<evidence type="ECO:0000256" key="2">
    <source>
        <dbReference type="ARBA" id="ARBA00023125"/>
    </source>
</evidence>
<dbReference type="Pfam" id="PF21935">
    <property type="entry name" value="TetR_C_45"/>
    <property type="match status" value="1"/>
</dbReference>
<reference evidence="7" key="1">
    <citation type="journal article" date="2019" name="Int. J. Syst. Evol. Microbiol.">
        <title>The Global Catalogue of Microorganisms (GCM) 10K type strain sequencing project: providing services to taxonomists for standard genome sequencing and annotation.</title>
        <authorList>
            <consortium name="The Broad Institute Genomics Platform"/>
            <consortium name="The Broad Institute Genome Sequencing Center for Infectious Disease"/>
            <person name="Wu L."/>
            <person name="Ma J."/>
        </authorList>
    </citation>
    <scope>NUCLEOTIDE SEQUENCE [LARGE SCALE GENOMIC DNA]</scope>
    <source>
        <strain evidence="7">JCM 18956</strain>
    </source>
</reference>
<dbReference type="Proteomes" id="UP001501295">
    <property type="component" value="Unassembled WGS sequence"/>
</dbReference>
<dbReference type="RefSeq" id="WP_345375777.1">
    <property type="nucleotide sequence ID" value="NZ_BAABLM010000003.1"/>
</dbReference>
<feature type="domain" description="HTH tetR-type" evidence="5">
    <location>
        <begin position="8"/>
        <end position="68"/>
    </location>
</feature>
<dbReference type="InterPro" id="IPR023772">
    <property type="entry name" value="DNA-bd_HTH_TetR-type_CS"/>
</dbReference>
<evidence type="ECO:0000259" key="5">
    <source>
        <dbReference type="PROSITE" id="PS50977"/>
    </source>
</evidence>
<comment type="caution">
    <text evidence="6">The sequence shown here is derived from an EMBL/GenBank/DDBJ whole genome shotgun (WGS) entry which is preliminary data.</text>
</comment>
<dbReference type="PROSITE" id="PS01081">
    <property type="entry name" value="HTH_TETR_1"/>
    <property type="match status" value="1"/>
</dbReference>
<organism evidence="6 7">
    <name type="scientific">Frondihabitans cladoniiphilus</name>
    <dbReference type="NCBI Taxonomy" id="715785"/>
    <lineage>
        <taxon>Bacteria</taxon>
        <taxon>Bacillati</taxon>
        <taxon>Actinomycetota</taxon>
        <taxon>Actinomycetes</taxon>
        <taxon>Micrococcales</taxon>
        <taxon>Microbacteriaceae</taxon>
        <taxon>Frondihabitans</taxon>
    </lineage>
</organism>
<name>A0ABP8W1G0_9MICO</name>
<keyword evidence="2 4" id="KW-0238">DNA-binding</keyword>
<dbReference type="NCBIfam" id="NF041196">
    <property type="entry name" value="ScbR_bind_reg"/>
    <property type="match status" value="1"/>
</dbReference>
<dbReference type="SUPFAM" id="SSF48498">
    <property type="entry name" value="Tetracyclin repressor-like, C-terminal domain"/>
    <property type="match status" value="1"/>
</dbReference>
<dbReference type="PROSITE" id="PS50977">
    <property type="entry name" value="HTH_TETR_2"/>
    <property type="match status" value="1"/>
</dbReference>
<keyword evidence="1" id="KW-0805">Transcription regulation</keyword>
<dbReference type="InterPro" id="IPR036271">
    <property type="entry name" value="Tet_transcr_reg_TetR-rel_C_sf"/>
</dbReference>
<feature type="DNA-binding region" description="H-T-H motif" evidence="4">
    <location>
        <begin position="31"/>
        <end position="50"/>
    </location>
</feature>
<dbReference type="PANTHER" id="PTHR30055">
    <property type="entry name" value="HTH-TYPE TRANSCRIPTIONAL REGULATOR RUTR"/>
    <property type="match status" value="1"/>
</dbReference>